<keyword evidence="3" id="KW-1185">Reference proteome</keyword>
<dbReference type="RefSeq" id="XP_001836841.2">
    <property type="nucleotide sequence ID" value="XM_001836789.2"/>
</dbReference>
<proteinExistence type="predicted"/>
<reference evidence="2 3" key="1">
    <citation type="journal article" date="2010" name="Proc. Natl. Acad. Sci. U.S.A.">
        <title>Insights into evolution of multicellular fungi from the assembled chromosomes of the mushroom Coprinopsis cinerea (Coprinus cinereus).</title>
        <authorList>
            <person name="Stajich J.E."/>
            <person name="Wilke S.K."/>
            <person name="Ahren D."/>
            <person name="Au C.H."/>
            <person name="Birren B.W."/>
            <person name="Borodovsky M."/>
            <person name="Burns C."/>
            <person name="Canback B."/>
            <person name="Casselton L.A."/>
            <person name="Cheng C.K."/>
            <person name="Deng J."/>
            <person name="Dietrich F.S."/>
            <person name="Fargo D.C."/>
            <person name="Farman M.L."/>
            <person name="Gathman A.C."/>
            <person name="Goldberg J."/>
            <person name="Guigo R."/>
            <person name="Hoegger P.J."/>
            <person name="Hooker J.B."/>
            <person name="Huggins A."/>
            <person name="James T.Y."/>
            <person name="Kamada T."/>
            <person name="Kilaru S."/>
            <person name="Kodira C."/>
            <person name="Kues U."/>
            <person name="Kupfer D."/>
            <person name="Kwan H.S."/>
            <person name="Lomsadze A."/>
            <person name="Li W."/>
            <person name="Lilly W.W."/>
            <person name="Ma L.J."/>
            <person name="Mackey A.J."/>
            <person name="Manning G."/>
            <person name="Martin F."/>
            <person name="Muraguchi H."/>
            <person name="Natvig D.O."/>
            <person name="Palmerini H."/>
            <person name="Ramesh M.A."/>
            <person name="Rehmeyer C.J."/>
            <person name="Roe B.A."/>
            <person name="Shenoy N."/>
            <person name="Stanke M."/>
            <person name="Ter-Hovhannisyan V."/>
            <person name="Tunlid A."/>
            <person name="Velagapudi R."/>
            <person name="Vision T.J."/>
            <person name="Zeng Q."/>
            <person name="Zolan M.E."/>
            <person name="Pukkila P.J."/>
        </authorList>
    </citation>
    <scope>NUCLEOTIDE SEQUENCE [LARGE SCALE GENOMIC DNA]</scope>
    <source>
        <strain evidence="3">Okayama-7 / 130 / ATCC MYA-4618 / FGSC 9003</strain>
    </source>
</reference>
<dbReference type="VEuPathDB" id="FungiDB:CC1G_04154"/>
<dbReference type="GeneID" id="6013393"/>
<dbReference type="HOGENOM" id="CLU_1740436_0_0_1"/>
<evidence type="ECO:0000256" key="1">
    <source>
        <dbReference type="SAM" id="MobiDB-lite"/>
    </source>
</evidence>
<name>A8NW66_COPC7</name>
<organism evidence="2 3">
    <name type="scientific">Coprinopsis cinerea (strain Okayama-7 / 130 / ATCC MYA-4618 / FGSC 9003)</name>
    <name type="common">Inky cap fungus</name>
    <name type="synonym">Hormographiella aspergillata</name>
    <dbReference type="NCBI Taxonomy" id="240176"/>
    <lineage>
        <taxon>Eukaryota</taxon>
        <taxon>Fungi</taxon>
        <taxon>Dikarya</taxon>
        <taxon>Basidiomycota</taxon>
        <taxon>Agaricomycotina</taxon>
        <taxon>Agaricomycetes</taxon>
        <taxon>Agaricomycetidae</taxon>
        <taxon>Agaricales</taxon>
        <taxon>Agaricineae</taxon>
        <taxon>Psathyrellaceae</taxon>
        <taxon>Coprinopsis</taxon>
    </lineage>
</organism>
<accession>A8NW66</accession>
<dbReference type="InParanoid" id="A8NW66"/>
<protein>
    <submittedName>
        <fullName evidence="2">Uncharacterized protein</fullName>
    </submittedName>
</protein>
<comment type="caution">
    <text evidence="2">The sequence shown here is derived from an EMBL/GenBank/DDBJ whole genome shotgun (WGS) entry which is preliminary data.</text>
</comment>
<dbReference type="AlphaFoldDB" id="A8NW66"/>
<dbReference type="KEGG" id="cci:CC1G_04154"/>
<evidence type="ECO:0000313" key="3">
    <source>
        <dbReference type="Proteomes" id="UP000001861"/>
    </source>
</evidence>
<evidence type="ECO:0000313" key="2">
    <source>
        <dbReference type="EMBL" id="EAU85058.2"/>
    </source>
</evidence>
<gene>
    <name evidence="2" type="ORF">CC1G_04154</name>
</gene>
<dbReference type="Proteomes" id="UP000001861">
    <property type="component" value="Unassembled WGS sequence"/>
</dbReference>
<dbReference type="EMBL" id="AACS02000004">
    <property type="protein sequence ID" value="EAU85058.2"/>
    <property type="molecule type" value="Genomic_DNA"/>
</dbReference>
<feature type="region of interest" description="Disordered" evidence="1">
    <location>
        <begin position="1"/>
        <end position="23"/>
    </location>
</feature>
<sequence length="150" mass="16041">MSGSGSLARCEDGVPTSSHLTDSESSMVPAFSVAVDAVDGPTSLVAEAAELRAIIRHLNEELDIVEQDSKVLYDLLAIAVHLFRQVEDAALEERDPDQDEDLSNHWILASVVFSLYKDRFQSAYGGAGTTLQALYSRVLDGMNAGGGVAN</sequence>